<evidence type="ECO:0000256" key="3">
    <source>
        <dbReference type="SAM" id="Phobius"/>
    </source>
</evidence>
<sequence>MRYHNVELHHVEDLLAPESGDGVIDAVHSRMEKRRLMRSSAACRRLIVLMILLVLVGCQANGGKKPLNASNEAAAIERLNVYLAGDSTVANYLPKEAPRAGWGQMIGTMMDDTVTVYNGAASGRSSKSFIDEGKLVPLLEKLGKGDYLLIQFGHNDEKKEDPARYTEPGTTYKSYLKQYIEGARLKGAAPILVTPVERLGFASGGKAKDTHGQYPAAMKALGKERDVPVIDLTARSKALYERLGEEKTKALFLWLKPGESPNYPDGSKDNTHFQEYGATQIAGLVAAGLKELNLSISSHIKEPVHTDK</sequence>
<dbReference type="InterPro" id="IPR037459">
    <property type="entry name" value="RhgT-like"/>
</dbReference>
<keyword evidence="3" id="KW-0812">Transmembrane</keyword>
<dbReference type="Proteomes" id="UP000730618">
    <property type="component" value="Unassembled WGS sequence"/>
</dbReference>
<reference evidence="5 6" key="1">
    <citation type="submission" date="2021-06" db="EMBL/GenBank/DDBJ databases">
        <authorList>
            <person name="Criscuolo A."/>
        </authorList>
    </citation>
    <scope>NUCLEOTIDE SEQUENCE [LARGE SCALE GENOMIC DNA]</scope>
    <source>
        <strain evidence="6">CIP 111802</strain>
    </source>
</reference>
<evidence type="ECO:0000259" key="4">
    <source>
        <dbReference type="Pfam" id="PF13472"/>
    </source>
</evidence>
<evidence type="ECO:0000313" key="6">
    <source>
        <dbReference type="Proteomes" id="UP000730618"/>
    </source>
</evidence>
<accession>A0ABN7TJ15</accession>
<proteinExistence type="inferred from homology"/>
<gene>
    <name evidence="5" type="ORF">PAECIP111802_02151</name>
</gene>
<name>A0ABN7TJ15_9BACL</name>
<protein>
    <recommendedName>
        <fullName evidence="4">SGNH hydrolase-type esterase domain-containing protein</fullName>
    </recommendedName>
</protein>
<comment type="caution">
    <text evidence="5">The sequence shown here is derived from an EMBL/GenBank/DDBJ whole genome shotgun (WGS) entry which is preliminary data.</text>
</comment>
<dbReference type="RefSeq" id="WP_329958221.1">
    <property type="nucleotide sequence ID" value="NZ_CAJVCE010000005.1"/>
</dbReference>
<feature type="domain" description="SGNH hydrolase-type esterase" evidence="4">
    <location>
        <begin position="84"/>
        <end position="245"/>
    </location>
</feature>
<keyword evidence="3" id="KW-0472">Membrane</keyword>
<dbReference type="Pfam" id="PF13472">
    <property type="entry name" value="Lipase_GDSL_2"/>
    <property type="match status" value="1"/>
</dbReference>
<dbReference type="PANTHER" id="PTHR43695:SF1">
    <property type="entry name" value="RHAMNOGALACTURONAN ACETYLESTERASE"/>
    <property type="match status" value="1"/>
</dbReference>
<keyword evidence="2" id="KW-0378">Hydrolase</keyword>
<dbReference type="CDD" id="cd01821">
    <property type="entry name" value="Rhamnogalacturan_acetylesterase_like"/>
    <property type="match status" value="1"/>
</dbReference>
<dbReference type="EMBL" id="CAJVCE010000005">
    <property type="protein sequence ID" value="CAG7635530.1"/>
    <property type="molecule type" value="Genomic_DNA"/>
</dbReference>
<dbReference type="InterPro" id="IPR013830">
    <property type="entry name" value="SGNH_hydro"/>
</dbReference>
<dbReference type="PANTHER" id="PTHR43695">
    <property type="entry name" value="PUTATIVE (AFU_ORTHOLOGUE AFUA_2G17250)-RELATED"/>
    <property type="match status" value="1"/>
</dbReference>
<feature type="transmembrane region" description="Helical" evidence="3">
    <location>
        <begin position="42"/>
        <end position="62"/>
    </location>
</feature>
<organism evidence="5 6">
    <name type="scientific">Paenibacillus allorhizosphaerae</name>
    <dbReference type="NCBI Taxonomy" id="2849866"/>
    <lineage>
        <taxon>Bacteria</taxon>
        <taxon>Bacillati</taxon>
        <taxon>Bacillota</taxon>
        <taxon>Bacilli</taxon>
        <taxon>Bacillales</taxon>
        <taxon>Paenibacillaceae</taxon>
        <taxon>Paenibacillus</taxon>
    </lineage>
</organism>
<evidence type="ECO:0000256" key="2">
    <source>
        <dbReference type="ARBA" id="ARBA00022801"/>
    </source>
</evidence>
<evidence type="ECO:0000256" key="1">
    <source>
        <dbReference type="ARBA" id="ARBA00008668"/>
    </source>
</evidence>
<evidence type="ECO:0000313" key="5">
    <source>
        <dbReference type="EMBL" id="CAG7635530.1"/>
    </source>
</evidence>
<keyword evidence="3" id="KW-1133">Transmembrane helix</keyword>
<comment type="similarity">
    <text evidence="1">Belongs to the 'GDSL' lipolytic enzyme family.</text>
</comment>
<keyword evidence="6" id="KW-1185">Reference proteome</keyword>